<dbReference type="GO" id="GO:0022857">
    <property type="term" value="F:transmembrane transporter activity"/>
    <property type="evidence" value="ECO:0007669"/>
    <property type="project" value="TreeGrafter"/>
</dbReference>
<organism evidence="4 5">
    <name type="scientific">Halocaridina rubra</name>
    <name type="common">Hawaiian red shrimp</name>
    <dbReference type="NCBI Taxonomy" id="373956"/>
    <lineage>
        <taxon>Eukaryota</taxon>
        <taxon>Metazoa</taxon>
        <taxon>Ecdysozoa</taxon>
        <taxon>Arthropoda</taxon>
        <taxon>Crustacea</taxon>
        <taxon>Multicrustacea</taxon>
        <taxon>Malacostraca</taxon>
        <taxon>Eumalacostraca</taxon>
        <taxon>Eucarida</taxon>
        <taxon>Decapoda</taxon>
        <taxon>Pleocyemata</taxon>
        <taxon>Caridea</taxon>
        <taxon>Atyoidea</taxon>
        <taxon>Atyidae</taxon>
        <taxon>Halocaridina</taxon>
    </lineage>
</organism>
<evidence type="ECO:0000313" key="4">
    <source>
        <dbReference type="EMBL" id="KAK7073583.1"/>
    </source>
</evidence>
<evidence type="ECO:0000313" key="5">
    <source>
        <dbReference type="Proteomes" id="UP001381693"/>
    </source>
</evidence>
<keyword evidence="1 2" id="KW-0472">Membrane</keyword>
<dbReference type="PANTHER" id="PTHR12064">
    <property type="entry name" value="METAL TRANSPORTER CNNM"/>
    <property type="match status" value="1"/>
</dbReference>
<gene>
    <name evidence="4" type="primary">CNNM2_4</name>
    <name evidence="4" type="ORF">SK128_022674</name>
</gene>
<evidence type="ECO:0000256" key="2">
    <source>
        <dbReference type="SAM" id="Phobius"/>
    </source>
</evidence>
<keyword evidence="1 2" id="KW-0812">Transmembrane</keyword>
<feature type="transmembrane region" description="Helical" evidence="2">
    <location>
        <begin position="178"/>
        <end position="196"/>
    </location>
</feature>
<accession>A0AAN9A3F0</accession>
<feature type="transmembrane region" description="Helical" evidence="2">
    <location>
        <begin position="93"/>
        <end position="117"/>
    </location>
</feature>
<dbReference type="Pfam" id="PF01595">
    <property type="entry name" value="CNNM"/>
    <property type="match status" value="1"/>
</dbReference>
<comment type="caution">
    <text evidence="4">The sequence shown here is derived from an EMBL/GenBank/DDBJ whole genome shotgun (WGS) entry which is preliminary data.</text>
</comment>
<evidence type="ECO:0000256" key="1">
    <source>
        <dbReference type="PROSITE-ProRule" id="PRU01193"/>
    </source>
</evidence>
<dbReference type="GO" id="GO:0005886">
    <property type="term" value="C:plasma membrane"/>
    <property type="evidence" value="ECO:0007669"/>
    <property type="project" value="TreeGrafter"/>
</dbReference>
<feature type="transmembrane region" description="Helical" evidence="2">
    <location>
        <begin position="151"/>
        <end position="172"/>
    </location>
</feature>
<evidence type="ECO:0000259" key="3">
    <source>
        <dbReference type="PROSITE" id="PS51846"/>
    </source>
</evidence>
<dbReference type="PANTHER" id="PTHR12064:SF94">
    <property type="entry name" value="UNEXTENDED PROTEIN"/>
    <property type="match status" value="1"/>
</dbReference>
<dbReference type="InterPro" id="IPR045095">
    <property type="entry name" value="ACDP"/>
</dbReference>
<dbReference type="InterPro" id="IPR002550">
    <property type="entry name" value="CNNM"/>
</dbReference>
<name>A0AAN9A3F0_HALRR</name>
<dbReference type="PROSITE" id="PS51846">
    <property type="entry name" value="CNNM"/>
    <property type="match status" value="1"/>
</dbReference>
<protein>
    <submittedName>
        <fullName evidence="4">Metal transporter cnnm2</fullName>
    </submittedName>
</protein>
<dbReference type="Proteomes" id="UP001381693">
    <property type="component" value="Unassembled WGS sequence"/>
</dbReference>
<proteinExistence type="predicted"/>
<reference evidence="4 5" key="1">
    <citation type="submission" date="2023-11" db="EMBL/GenBank/DDBJ databases">
        <title>Halocaridina rubra genome assembly.</title>
        <authorList>
            <person name="Smith C."/>
        </authorList>
    </citation>
    <scope>NUCLEOTIDE SEQUENCE [LARGE SCALE GENOMIC DNA]</scope>
    <source>
        <strain evidence="4">EP-1</strain>
        <tissue evidence="4">Whole</tissue>
    </source>
</reference>
<sequence length="228" mass="24849">MIYPPSNSWLDDRKGIQSSLKSPASVHLCQPPDGYLIRDIGDGWATATIRLPVMSKDQKRWFLCARSGPSERASHQGSNPWLTMKTYNLILPLWIQGCFIVILLGLSGLFSGLNLGLMALDKTELKIVSNTGSPKERRHARAIEPVRSHGNFLLCTLLLGNVLVNSSLTILLDELSTGIIAVIGSTIGIVIFGEIIPQGESLAPPVWTDIITVIEANTHIHSLFACGK</sequence>
<dbReference type="AlphaFoldDB" id="A0AAN9A3F0"/>
<feature type="domain" description="CNNM transmembrane" evidence="3">
    <location>
        <begin position="89"/>
        <end position="228"/>
    </location>
</feature>
<dbReference type="EMBL" id="JAXCGZ010012435">
    <property type="protein sequence ID" value="KAK7073583.1"/>
    <property type="molecule type" value="Genomic_DNA"/>
</dbReference>
<keyword evidence="1 2" id="KW-1133">Transmembrane helix</keyword>
<keyword evidence="5" id="KW-1185">Reference proteome</keyword>
<dbReference type="GO" id="GO:0010960">
    <property type="term" value="P:magnesium ion homeostasis"/>
    <property type="evidence" value="ECO:0007669"/>
    <property type="project" value="InterPro"/>
</dbReference>